<evidence type="ECO:0000256" key="6">
    <source>
        <dbReference type="ARBA" id="ARBA00022798"/>
    </source>
</evidence>
<dbReference type="Gene3D" id="3.50.50.60">
    <property type="entry name" value="FAD/NAD(P)-binding domain"/>
    <property type="match status" value="1"/>
</dbReference>
<dbReference type="Gene3D" id="1.10.8.870">
    <property type="entry name" value="Alpha-glycerophosphate oxidase, cap domain"/>
    <property type="match status" value="1"/>
</dbReference>
<dbReference type="GO" id="GO:0006071">
    <property type="term" value="P:glycerol metabolic process"/>
    <property type="evidence" value="ECO:0007669"/>
    <property type="project" value="UniProtKB-KW"/>
</dbReference>
<comment type="caution">
    <text evidence="14">The sequence shown here is derived from an EMBL/GenBank/DDBJ whole genome shotgun (WGS) entry which is preliminary data.</text>
</comment>
<evidence type="ECO:0000256" key="2">
    <source>
        <dbReference type="ARBA" id="ARBA00007330"/>
    </source>
</evidence>
<keyword evidence="11" id="KW-1133">Transmembrane helix</keyword>
<protein>
    <recommendedName>
        <fullName evidence="4">Alpha-glycerophosphate oxidase</fullName>
        <ecNumber evidence="3">1.1.3.21</ecNumber>
    </recommendedName>
    <alternativeName>
        <fullName evidence="9">Glycerol-3-phosphate oxidase</fullName>
    </alternativeName>
</protein>
<dbReference type="InterPro" id="IPR031656">
    <property type="entry name" value="DAO_C"/>
</dbReference>
<evidence type="ECO:0000256" key="7">
    <source>
        <dbReference type="ARBA" id="ARBA00022827"/>
    </source>
</evidence>
<reference evidence="14 15" key="1">
    <citation type="submission" date="2020-02" db="EMBL/GenBank/DDBJ databases">
        <title>Draft genome sequence of Lactococcus sp. Hs20B0-1.</title>
        <authorList>
            <person name="Noda S."/>
            <person name="Yuki M."/>
            <person name="Ohkuma M."/>
        </authorList>
    </citation>
    <scope>NUCLEOTIDE SEQUENCE [LARGE SCALE GENOMIC DNA]</scope>
    <source>
        <strain evidence="14 15">Hs20B0-1</strain>
    </source>
</reference>
<feature type="domain" description="FAD dependent oxidoreductase" evidence="12">
    <location>
        <begin position="22"/>
        <end position="351"/>
    </location>
</feature>
<evidence type="ECO:0000256" key="10">
    <source>
        <dbReference type="ARBA" id="ARBA00049503"/>
    </source>
</evidence>
<dbReference type="GO" id="GO:0004369">
    <property type="term" value="F:glycerol-3-phosphate oxidase activity"/>
    <property type="evidence" value="ECO:0007669"/>
    <property type="project" value="UniProtKB-EC"/>
</dbReference>
<keyword evidence="5" id="KW-0285">Flavoprotein</keyword>
<name>A0A6A0B495_9LACT</name>
<evidence type="ECO:0000256" key="1">
    <source>
        <dbReference type="ARBA" id="ARBA00001974"/>
    </source>
</evidence>
<dbReference type="SUPFAM" id="SSF54373">
    <property type="entry name" value="FAD-linked reductases, C-terminal domain"/>
    <property type="match status" value="1"/>
</dbReference>
<dbReference type="SUPFAM" id="SSF51905">
    <property type="entry name" value="FAD/NAD(P)-binding domain"/>
    <property type="match status" value="1"/>
</dbReference>
<dbReference type="EC" id="1.1.3.21" evidence="3"/>
<dbReference type="Proteomes" id="UP000475928">
    <property type="component" value="Unassembled WGS sequence"/>
</dbReference>
<dbReference type="PANTHER" id="PTHR11985:SF35">
    <property type="entry name" value="ANAEROBIC GLYCEROL-3-PHOSPHATE DEHYDROGENASE SUBUNIT A"/>
    <property type="match status" value="1"/>
</dbReference>
<keyword evidence="15" id="KW-1185">Reference proteome</keyword>
<keyword evidence="11" id="KW-0812">Transmembrane</keyword>
<dbReference type="InterPro" id="IPR038299">
    <property type="entry name" value="DAO_C_sf"/>
</dbReference>
<dbReference type="PRINTS" id="PR01001">
    <property type="entry name" value="FADG3PDH"/>
</dbReference>
<dbReference type="GO" id="GO:0046168">
    <property type="term" value="P:glycerol-3-phosphate catabolic process"/>
    <property type="evidence" value="ECO:0007669"/>
    <property type="project" value="TreeGrafter"/>
</dbReference>
<dbReference type="Pfam" id="PF16901">
    <property type="entry name" value="DAO_C"/>
    <property type="match status" value="1"/>
</dbReference>
<evidence type="ECO:0000259" key="12">
    <source>
        <dbReference type="Pfam" id="PF01266"/>
    </source>
</evidence>
<comment type="cofactor">
    <cofactor evidence="1">
        <name>FAD</name>
        <dbReference type="ChEBI" id="CHEBI:57692"/>
    </cofactor>
</comment>
<evidence type="ECO:0000256" key="3">
    <source>
        <dbReference type="ARBA" id="ARBA00013104"/>
    </source>
</evidence>
<accession>A0A6A0B495</accession>
<dbReference type="PROSITE" id="PS00977">
    <property type="entry name" value="FAD_G3PDH_1"/>
    <property type="match status" value="1"/>
</dbReference>
<comment type="similarity">
    <text evidence="2">Belongs to the FAD-dependent glycerol-3-phosphate dehydrogenase family.</text>
</comment>
<keyword evidence="8" id="KW-0560">Oxidoreductase</keyword>
<dbReference type="Gene3D" id="3.30.9.10">
    <property type="entry name" value="D-Amino Acid Oxidase, subunit A, domain 2"/>
    <property type="match status" value="1"/>
</dbReference>
<evidence type="ECO:0000259" key="13">
    <source>
        <dbReference type="Pfam" id="PF16901"/>
    </source>
</evidence>
<evidence type="ECO:0000256" key="11">
    <source>
        <dbReference type="SAM" id="Phobius"/>
    </source>
</evidence>
<sequence>MNDFSKKTRQASLDKMTSESLDLLIIGGGITGAGVALQAAAAGIKTGLLEMQDFAEGTSSRSTKLVHGGIRYLKTFDVEVVSDTVKERAIVQQIAPHIPKPDPMLLPIYDDEGPTTFDMFSVKVAMDLYDSLAGVTGTKYANYLLDAKEVLAREPYIKKTGLLGAGVYLDFRNNDARLVIENIKKSAEDGALLASKVKVTGFLYDDDNHIKGVKARDLLTGKTLEINSKLVINTSGPWVDKIRNLNFTRAVVPQMRPTKGVHLVVDAKKLPVPQPTYFDTQKHDGRMVFAIPREDKTYFGTTDTDYQGDFTEPHVTQADVDYLLDVINKRYPDANLTIDDIESSWAGLRPLLMGNSGSDYNGGDNGSISDSSFEQVLNVVTAYHDEKASRLEVEEVLNHLENARGEKELSPSQVSRGSSLEREADHLITLSGGKITDYRKMAEGALDLIRQILSEDYQLDFKAVNSKEYPVSGGEFDPSKVSETVAENAALGIAAGLSEEEAAYIADFYGMNSRLIFELVKNKPAYPDLTAGESAMLYYAMSAEMALTPSDYLMRRTNHILFQRDRLDAIKHPVVMAMADYYGWTTDETAAQLVTLNQIIDESDLKTLKAEVYA</sequence>
<dbReference type="InterPro" id="IPR036188">
    <property type="entry name" value="FAD/NAD-bd_sf"/>
</dbReference>
<dbReference type="GO" id="GO:0004368">
    <property type="term" value="F:glycerol-3-phosphate dehydrogenase (quinone) activity"/>
    <property type="evidence" value="ECO:0007669"/>
    <property type="project" value="InterPro"/>
</dbReference>
<evidence type="ECO:0000256" key="9">
    <source>
        <dbReference type="ARBA" id="ARBA00032349"/>
    </source>
</evidence>
<evidence type="ECO:0000313" key="14">
    <source>
        <dbReference type="EMBL" id="GFH39982.1"/>
    </source>
</evidence>
<dbReference type="Pfam" id="PF01266">
    <property type="entry name" value="DAO"/>
    <property type="match status" value="1"/>
</dbReference>
<keyword evidence="6" id="KW-0319">Glycerol metabolism</keyword>
<dbReference type="InterPro" id="IPR006076">
    <property type="entry name" value="FAD-dep_OxRdtase"/>
</dbReference>
<dbReference type="EMBL" id="BLLH01000001">
    <property type="protein sequence ID" value="GFH39982.1"/>
    <property type="molecule type" value="Genomic_DNA"/>
</dbReference>
<keyword evidence="11" id="KW-0472">Membrane</keyword>
<evidence type="ECO:0000313" key="15">
    <source>
        <dbReference type="Proteomes" id="UP000475928"/>
    </source>
</evidence>
<evidence type="ECO:0000256" key="5">
    <source>
        <dbReference type="ARBA" id="ARBA00022630"/>
    </source>
</evidence>
<feature type="transmembrane region" description="Helical" evidence="11">
    <location>
        <begin position="21"/>
        <end position="44"/>
    </location>
</feature>
<dbReference type="NCBIfam" id="NF033461">
    <property type="entry name" value="glycerol3P_ox_1"/>
    <property type="match status" value="1"/>
</dbReference>
<proteinExistence type="inferred from homology"/>
<dbReference type="PANTHER" id="PTHR11985">
    <property type="entry name" value="GLYCEROL-3-PHOSPHATE DEHYDROGENASE"/>
    <property type="match status" value="1"/>
</dbReference>
<dbReference type="RefSeq" id="WP_172355040.1">
    <property type="nucleotide sequence ID" value="NZ_BLLH01000001.1"/>
</dbReference>
<feature type="domain" description="Alpha-glycerophosphate oxidase C-terminal" evidence="13">
    <location>
        <begin position="466"/>
        <end position="588"/>
    </location>
</feature>
<comment type="catalytic activity">
    <reaction evidence="10">
        <text>sn-glycerol 3-phosphate + O2 = dihydroxyacetone phosphate + H2O2</text>
        <dbReference type="Rhea" id="RHEA:18369"/>
        <dbReference type="ChEBI" id="CHEBI:15379"/>
        <dbReference type="ChEBI" id="CHEBI:16240"/>
        <dbReference type="ChEBI" id="CHEBI:57597"/>
        <dbReference type="ChEBI" id="CHEBI:57642"/>
        <dbReference type="EC" id="1.1.3.21"/>
    </reaction>
</comment>
<dbReference type="InterPro" id="IPR000447">
    <property type="entry name" value="G3P_DH_FAD-dep"/>
</dbReference>
<evidence type="ECO:0000256" key="4">
    <source>
        <dbReference type="ARBA" id="ARBA00021658"/>
    </source>
</evidence>
<evidence type="ECO:0000256" key="8">
    <source>
        <dbReference type="ARBA" id="ARBA00023002"/>
    </source>
</evidence>
<gene>
    <name evidence="14" type="primary">glpA</name>
    <name evidence="14" type="ORF">Hs20B_03800</name>
</gene>
<dbReference type="AlphaFoldDB" id="A0A6A0B495"/>
<keyword evidence="7" id="KW-0274">FAD</keyword>
<organism evidence="14 15">
    <name type="scientific">Pseudolactococcus insecticola</name>
    <dbReference type="NCBI Taxonomy" id="2709158"/>
    <lineage>
        <taxon>Bacteria</taxon>
        <taxon>Bacillati</taxon>
        <taxon>Bacillota</taxon>
        <taxon>Bacilli</taxon>
        <taxon>Lactobacillales</taxon>
        <taxon>Streptococcaceae</taxon>
        <taxon>Pseudolactococcus</taxon>
    </lineage>
</organism>